<organism evidence="1 2">
    <name type="scientific">Desulfonema limicola</name>
    <dbReference type="NCBI Taxonomy" id="45656"/>
    <lineage>
        <taxon>Bacteria</taxon>
        <taxon>Pseudomonadati</taxon>
        <taxon>Thermodesulfobacteriota</taxon>
        <taxon>Desulfobacteria</taxon>
        <taxon>Desulfobacterales</taxon>
        <taxon>Desulfococcaceae</taxon>
        <taxon>Desulfonema</taxon>
    </lineage>
</organism>
<gene>
    <name evidence="1" type="ORF">dnl_44880</name>
</gene>
<dbReference type="KEGG" id="dli:dnl_44880"/>
<name>A0A975GI37_9BACT</name>
<evidence type="ECO:0000313" key="2">
    <source>
        <dbReference type="Proteomes" id="UP000663720"/>
    </source>
</evidence>
<proteinExistence type="predicted"/>
<evidence type="ECO:0000313" key="1">
    <source>
        <dbReference type="EMBL" id="QTA82121.1"/>
    </source>
</evidence>
<reference evidence="1" key="1">
    <citation type="journal article" date="2021" name="Microb. Physiol.">
        <title>Proteogenomic Insights into the Physiology of Marine, Sulfate-Reducing, Filamentous Desulfonema limicola and Desulfonema magnum.</title>
        <authorList>
            <person name="Schnaars V."/>
            <person name="Wohlbrand L."/>
            <person name="Scheve S."/>
            <person name="Hinrichs C."/>
            <person name="Reinhardt R."/>
            <person name="Rabus R."/>
        </authorList>
    </citation>
    <scope>NUCLEOTIDE SEQUENCE</scope>
    <source>
        <strain evidence="1">5ac10</strain>
    </source>
</reference>
<dbReference type="Proteomes" id="UP000663720">
    <property type="component" value="Chromosome"/>
</dbReference>
<accession>A0A975GI37</accession>
<keyword evidence="2" id="KW-1185">Reference proteome</keyword>
<dbReference type="EMBL" id="CP061799">
    <property type="protein sequence ID" value="QTA82121.1"/>
    <property type="molecule type" value="Genomic_DNA"/>
</dbReference>
<dbReference type="AlphaFoldDB" id="A0A975GI37"/>
<sequence>MRTNTINALDNFVSPPFKTYISGTGFLDSAYQGMIFNWYDH</sequence>
<protein>
    <submittedName>
        <fullName evidence="1">Uncharacterized protein</fullName>
    </submittedName>
</protein>